<dbReference type="InterPro" id="IPR029017">
    <property type="entry name" value="Enolase-like_N"/>
</dbReference>
<evidence type="ECO:0000313" key="7">
    <source>
        <dbReference type="Proteomes" id="UP000011602"/>
    </source>
</evidence>
<proteinExistence type="predicted"/>
<name>L9WNA4_9EURY</name>
<dbReference type="GO" id="GO:0016836">
    <property type="term" value="F:hydro-lyase activity"/>
    <property type="evidence" value="ECO:0007669"/>
    <property type="project" value="TreeGrafter"/>
</dbReference>
<keyword evidence="2" id="KW-0479">Metal-binding</keyword>
<dbReference type="eggNOG" id="arCOG01168">
    <property type="taxonomic scope" value="Archaea"/>
</dbReference>
<organism evidence="6 7">
    <name type="scientific">Natronolimnohabitans innermongolicus JCM 12255</name>
    <dbReference type="NCBI Taxonomy" id="1227499"/>
    <lineage>
        <taxon>Archaea</taxon>
        <taxon>Methanobacteriati</taxon>
        <taxon>Methanobacteriota</taxon>
        <taxon>Stenosarchaea group</taxon>
        <taxon>Halobacteria</taxon>
        <taxon>Halobacteriales</taxon>
        <taxon>Natrialbaceae</taxon>
        <taxon>Natronolimnohabitans</taxon>
    </lineage>
</organism>
<dbReference type="SUPFAM" id="SSF51604">
    <property type="entry name" value="Enolase C-terminal domain-like"/>
    <property type="match status" value="1"/>
</dbReference>
<feature type="domain" description="Mandelate racemase/muconate lactonizing enzyme C-terminal" evidence="5">
    <location>
        <begin position="152"/>
        <end position="252"/>
    </location>
</feature>
<dbReference type="InterPro" id="IPR013341">
    <property type="entry name" value="Mandelate_racemase_N_dom"/>
</dbReference>
<dbReference type="STRING" id="1227499.C493_18176"/>
<evidence type="ECO:0000256" key="3">
    <source>
        <dbReference type="ARBA" id="ARBA00022842"/>
    </source>
</evidence>
<accession>L9WNA4</accession>
<dbReference type="PANTHER" id="PTHR13794:SF58">
    <property type="entry name" value="MITOCHONDRIAL ENOLASE SUPERFAMILY MEMBER 1"/>
    <property type="match status" value="1"/>
</dbReference>
<keyword evidence="7" id="KW-1185">Reference proteome</keyword>
<evidence type="ECO:0000256" key="2">
    <source>
        <dbReference type="ARBA" id="ARBA00022723"/>
    </source>
</evidence>
<dbReference type="InterPro" id="IPR029065">
    <property type="entry name" value="Enolase_C-like"/>
</dbReference>
<evidence type="ECO:0000256" key="4">
    <source>
        <dbReference type="SAM" id="MobiDB-lite"/>
    </source>
</evidence>
<comment type="cofactor">
    <cofactor evidence="1">
        <name>Mg(2+)</name>
        <dbReference type="ChEBI" id="CHEBI:18420"/>
    </cofactor>
</comment>
<keyword evidence="3" id="KW-0460">Magnesium</keyword>
<dbReference type="Proteomes" id="UP000011602">
    <property type="component" value="Unassembled WGS sequence"/>
</dbReference>
<dbReference type="GO" id="GO:0000287">
    <property type="term" value="F:magnesium ion binding"/>
    <property type="evidence" value="ECO:0007669"/>
    <property type="project" value="TreeGrafter"/>
</dbReference>
<gene>
    <name evidence="6" type="ORF">C493_18176</name>
</gene>
<sequence>MTLRTLDTDESFCMEITRVHSTTYTVPVDLPGSDELDDTIVFVTVETDEGISGYGETGYLYPEATASFINEQIAPEIRGRNPLETERIWDHLYRELNPRAQTGTWSTAVSAVDIALWDIKGKHYDQPVWRLLGGASETIPVYHTIGRAIRDEQQLADLASDLVSDGATRVKVVVGKGEWATPRIDAARVTAVRDAVGDEIGLSMDANYLYSVDEALELCNRLESVSIDWFEEPVYGNDASLLADLRRRTQVPIGAGQNEGHRFRHRELIENDAVDVSMPNVCFTGGFTEATKVAGMAAAFNRRLVHGGGWPYQNMHLYAGLAAGQLVEFHDIVWEVANKIYESPPQPSDGSITLPEEPGLGLVPDWDELRPYEDE</sequence>
<dbReference type="InterPro" id="IPR036849">
    <property type="entry name" value="Enolase-like_C_sf"/>
</dbReference>
<comment type="caution">
    <text evidence="6">The sequence shown here is derived from an EMBL/GenBank/DDBJ whole genome shotgun (WGS) entry which is preliminary data.</text>
</comment>
<dbReference type="Gene3D" id="3.30.390.10">
    <property type="entry name" value="Enolase-like, N-terminal domain"/>
    <property type="match status" value="1"/>
</dbReference>
<evidence type="ECO:0000313" key="6">
    <source>
        <dbReference type="EMBL" id="ELY50939.1"/>
    </source>
</evidence>
<evidence type="ECO:0000256" key="1">
    <source>
        <dbReference type="ARBA" id="ARBA00001946"/>
    </source>
</evidence>
<dbReference type="EMBL" id="AOHZ01000084">
    <property type="protein sequence ID" value="ELY50939.1"/>
    <property type="molecule type" value="Genomic_DNA"/>
</dbReference>
<evidence type="ECO:0000259" key="5">
    <source>
        <dbReference type="SMART" id="SM00922"/>
    </source>
</evidence>
<dbReference type="InterPro" id="IPR046945">
    <property type="entry name" value="RHMD-like"/>
</dbReference>
<dbReference type="PANTHER" id="PTHR13794">
    <property type="entry name" value="ENOLASE SUPERFAMILY, MANDELATE RACEMASE"/>
    <property type="match status" value="1"/>
</dbReference>
<dbReference type="SMART" id="SM00922">
    <property type="entry name" value="MR_MLE"/>
    <property type="match status" value="1"/>
</dbReference>
<dbReference type="SUPFAM" id="SSF54826">
    <property type="entry name" value="Enolase N-terminal domain-like"/>
    <property type="match status" value="1"/>
</dbReference>
<dbReference type="CDD" id="cd03316">
    <property type="entry name" value="MR_like"/>
    <property type="match status" value="1"/>
</dbReference>
<dbReference type="Gene3D" id="3.20.20.120">
    <property type="entry name" value="Enolase-like C-terminal domain"/>
    <property type="match status" value="1"/>
</dbReference>
<dbReference type="InterPro" id="IPR018110">
    <property type="entry name" value="Mandel_Rmase/mucon_lact_enz_CS"/>
</dbReference>
<dbReference type="InterPro" id="IPR013342">
    <property type="entry name" value="Mandelate_racemase_C"/>
</dbReference>
<dbReference type="GO" id="GO:0009063">
    <property type="term" value="P:amino acid catabolic process"/>
    <property type="evidence" value="ECO:0007669"/>
    <property type="project" value="InterPro"/>
</dbReference>
<reference evidence="6 7" key="1">
    <citation type="journal article" date="2014" name="PLoS Genet.">
        <title>Phylogenetically driven sequencing of extremely halophilic archaea reveals strategies for static and dynamic osmo-response.</title>
        <authorList>
            <person name="Becker E.A."/>
            <person name="Seitzer P.M."/>
            <person name="Tritt A."/>
            <person name="Larsen D."/>
            <person name="Krusor M."/>
            <person name="Yao A.I."/>
            <person name="Wu D."/>
            <person name="Madern D."/>
            <person name="Eisen J.A."/>
            <person name="Darling A.E."/>
            <person name="Facciotti M.T."/>
        </authorList>
    </citation>
    <scope>NUCLEOTIDE SEQUENCE [LARGE SCALE GENOMIC DNA]</scope>
    <source>
        <strain evidence="6 7">JCM 12255</strain>
    </source>
</reference>
<dbReference type="AlphaFoldDB" id="L9WNA4"/>
<protein>
    <submittedName>
        <fullName evidence="6">Mandelate racemase/muconate lactonizing protein</fullName>
    </submittedName>
</protein>
<dbReference type="GO" id="GO:0016052">
    <property type="term" value="P:carbohydrate catabolic process"/>
    <property type="evidence" value="ECO:0007669"/>
    <property type="project" value="TreeGrafter"/>
</dbReference>
<feature type="region of interest" description="Disordered" evidence="4">
    <location>
        <begin position="344"/>
        <end position="375"/>
    </location>
</feature>
<dbReference type="Pfam" id="PF13378">
    <property type="entry name" value="MR_MLE_C"/>
    <property type="match status" value="1"/>
</dbReference>
<dbReference type="SFLD" id="SFLDS00001">
    <property type="entry name" value="Enolase"/>
    <property type="match status" value="1"/>
</dbReference>
<dbReference type="Pfam" id="PF02746">
    <property type="entry name" value="MR_MLE_N"/>
    <property type="match status" value="1"/>
</dbReference>
<dbReference type="PROSITE" id="PS00908">
    <property type="entry name" value="MR_MLE_1"/>
    <property type="match status" value="1"/>
</dbReference>